<evidence type="ECO:0008006" key="5">
    <source>
        <dbReference type="Google" id="ProtNLM"/>
    </source>
</evidence>
<feature type="region of interest" description="Disordered" evidence="1">
    <location>
        <begin position="86"/>
        <end position="140"/>
    </location>
</feature>
<keyword evidence="4" id="KW-1185">Reference proteome</keyword>
<protein>
    <recommendedName>
        <fullName evidence="5">Secreted protein</fullName>
    </recommendedName>
</protein>
<proteinExistence type="predicted"/>
<feature type="compositionally biased region" description="Polar residues" evidence="1">
    <location>
        <begin position="124"/>
        <end position="140"/>
    </location>
</feature>
<evidence type="ECO:0000313" key="4">
    <source>
        <dbReference type="Proteomes" id="UP001327560"/>
    </source>
</evidence>
<reference evidence="3 4" key="1">
    <citation type="submission" date="2023-10" db="EMBL/GenBank/DDBJ databases">
        <title>Chromosome-scale genome assembly provides insights into flower coloration mechanisms of Canna indica.</title>
        <authorList>
            <person name="Li C."/>
        </authorList>
    </citation>
    <scope>NUCLEOTIDE SEQUENCE [LARGE SCALE GENOMIC DNA]</scope>
    <source>
        <tissue evidence="3">Flower</tissue>
    </source>
</reference>
<dbReference type="AlphaFoldDB" id="A0AAQ3JRB2"/>
<feature type="signal peptide" evidence="2">
    <location>
        <begin position="1"/>
        <end position="21"/>
    </location>
</feature>
<gene>
    <name evidence="3" type="ORF">Cni_G01946</name>
</gene>
<dbReference type="Proteomes" id="UP001327560">
    <property type="component" value="Chromosome 1"/>
</dbReference>
<feature type="chain" id="PRO_5042874853" description="Secreted protein" evidence="2">
    <location>
        <begin position="22"/>
        <end position="140"/>
    </location>
</feature>
<accession>A0AAQ3JRB2</accession>
<evidence type="ECO:0000256" key="1">
    <source>
        <dbReference type="SAM" id="MobiDB-lite"/>
    </source>
</evidence>
<dbReference type="EMBL" id="CP136890">
    <property type="protein sequence ID" value="WOK93251.1"/>
    <property type="molecule type" value="Genomic_DNA"/>
</dbReference>
<sequence length="140" mass="14598">MVSRRWPRSCLAAQLSRWISAALSLACPALCPQPHVIFLTPSATSSLPTISLGSLEPRLSSAPRTSTTCHAFNDCSAIIGNANIGTPRSKALEHRVPPRSGSRISRLRSAGAPPPMAPSGSPSWNSSTPGQVGPTKCSNA</sequence>
<name>A0AAQ3JRB2_9LILI</name>
<organism evidence="3 4">
    <name type="scientific">Canna indica</name>
    <name type="common">Indian-shot</name>
    <dbReference type="NCBI Taxonomy" id="4628"/>
    <lineage>
        <taxon>Eukaryota</taxon>
        <taxon>Viridiplantae</taxon>
        <taxon>Streptophyta</taxon>
        <taxon>Embryophyta</taxon>
        <taxon>Tracheophyta</taxon>
        <taxon>Spermatophyta</taxon>
        <taxon>Magnoliopsida</taxon>
        <taxon>Liliopsida</taxon>
        <taxon>Zingiberales</taxon>
        <taxon>Cannaceae</taxon>
        <taxon>Canna</taxon>
    </lineage>
</organism>
<evidence type="ECO:0000256" key="2">
    <source>
        <dbReference type="SAM" id="SignalP"/>
    </source>
</evidence>
<keyword evidence="2" id="KW-0732">Signal</keyword>
<evidence type="ECO:0000313" key="3">
    <source>
        <dbReference type="EMBL" id="WOK93251.1"/>
    </source>
</evidence>